<feature type="compositionally biased region" description="Low complexity" evidence="5">
    <location>
        <begin position="13"/>
        <end position="23"/>
    </location>
</feature>
<evidence type="ECO:0000256" key="4">
    <source>
        <dbReference type="ARBA" id="ARBA00022679"/>
    </source>
</evidence>
<dbReference type="PANTHER" id="PTHR43179:SF12">
    <property type="entry name" value="GALACTOFURANOSYLTRANSFERASE GLFT2"/>
    <property type="match status" value="1"/>
</dbReference>
<comment type="pathway">
    <text evidence="1">Cell wall biogenesis; cell wall polysaccharide biosynthesis.</text>
</comment>
<dbReference type="InterPro" id="IPR029044">
    <property type="entry name" value="Nucleotide-diphossugar_trans"/>
</dbReference>
<evidence type="ECO:0000256" key="1">
    <source>
        <dbReference type="ARBA" id="ARBA00004776"/>
    </source>
</evidence>
<dbReference type="AlphaFoldDB" id="A0A3L8PRD1"/>
<organism evidence="7 8">
    <name type="scientific">Aeromicrobium phragmitis</name>
    <dbReference type="NCBI Taxonomy" id="2478914"/>
    <lineage>
        <taxon>Bacteria</taxon>
        <taxon>Bacillati</taxon>
        <taxon>Actinomycetota</taxon>
        <taxon>Actinomycetes</taxon>
        <taxon>Propionibacteriales</taxon>
        <taxon>Nocardioidaceae</taxon>
        <taxon>Aeromicrobium</taxon>
    </lineage>
</organism>
<proteinExistence type="inferred from homology"/>
<keyword evidence="8" id="KW-1185">Reference proteome</keyword>
<dbReference type="PANTHER" id="PTHR43179">
    <property type="entry name" value="RHAMNOSYLTRANSFERASE WBBL"/>
    <property type="match status" value="1"/>
</dbReference>
<evidence type="ECO:0000256" key="3">
    <source>
        <dbReference type="ARBA" id="ARBA00022676"/>
    </source>
</evidence>
<gene>
    <name evidence="7" type="ORF">D9V41_02110</name>
</gene>
<comment type="similarity">
    <text evidence="2">Belongs to the glycosyltransferase 2 family.</text>
</comment>
<dbReference type="Pfam" id="PF00535">
    <property type="entry name" value="Glycos_transf_2"/>
    <property type="match status" value="1"/>
</dbReference>
<keyword evidence="4 7" id="KW-0808">Transferase</keyword>
<evidence type="ECO:0000259" key="6">
    <source>
        <dbReference type="Pfam" id="PF00535"/>
    </source>
</evidence>
<evidence type="ECO:0000313" key="7">
    <source>
        <dbReference type="EMBL" id="RLV57449.1"/>
    </source>
</evidence>
<evidence type="ECO:0000313" key="8">
    <source>
        <dbReference type="Proteomes" id="UP000282515"/>
    </source>
</evidence>
<comment type="caution">
    <text evidence="7">The sequence shown here is derived from an EMBL/GenBank/DDBJ whole genome shotgun (WGS) entry which is preliminary data.</text>
</comment>
<protein>
    <submittedName>
        <fullName evidence="7">Glycosyltransferase</fullName>
    </submittedName>
</protein>
<dbReference type="EMBL" id="RDBF01000001">
    <property type="protein sequence ID" value="RLV57449.1"/>
    <property type="molecule type" value="Genomic_DNA"/>
</dbReference>
<dbReference type="OrthoDB" id="9771846at2"/>
<dbReference type="InterPro" id="IPR001173">
    <property type="entry name" value="Glyco_trans_2-like"/>
</dbReference>
<evidence type="ECO:0000256" key="5">
    <source>
        <dbReference type="SAM" id="MobiDB-lite"/>
    </source>
</evidence>
<reference evidence="7 8" key="1">
    <citation type="submission" date="2018-10" db="EMBL/GenBank/DDBJ databases">
        <title>Aeromicrobium sp. 9W16Y-2 whole genome shotgun sequence.</title>
        <authorList>
            <person name="Li F."/>
        </authorList>
    </citation>
    <scope>NUCLEOTIDE SEQUENCE [LARGE SCALE GENOMIC DNA]</scope>
    <source>
        <strain evidence="7 8">9W16Y-2</strain>
    </source>
</reference>
<sequence>MRSAGSPRRSPCSGPRWSGSRPTSPRPTPTMSDAGSTWAVLSVYSPDRSLLANLEAIGEQVDRVIVVDDHGPEPDEELFIALVEQGVELYRQPDNLGIAAALNRGIAVAFARGADAVVLFDQDSAPPPGMIAALRRTVDEAKEAGIDAAFAVPEFWSATRQVMATDPSGVLLAREPIQSGTYLPRSSWEDLGPLREDLFIDLVDVEYALRAEAAGMPPVAAPGTRLGHRLGAAYRRPWWAGGFARSPLPATVTLSAPFRYYYRVRNRRVLNRAYGRRFSGRLAIATLVEALHAVEVVAFSRPRSRMLRAMVRGWRDGGGESALGRMPEAVLADLRTVRWALRPLAATAEPPE</sequence>
<dbReference type="GO" id="GO:0016757">
    <property type="term" value="F:glycosyltransferase activity"/>
    <property type="evidence" value="ECO:0007669"/>
    <property type="project" value="UniProtKB-KW"/>
</dbReference>
<feature type="region of interest" description="Disordered" evidence="5">
    <location>
        <begin position="1"/>
        <end position="34"/>
    </location>
</feature>
<name>A0A3L8PRD1_9ACTN</name>
<dbReference type="SUPFAM" id="SSF53448">
    <property type="entry name" value="Nucleotide-diphospho-sugar transferases"/>
    <property type="match status" value="1"/>
</dbReference>
<feature type="domain" description="Glycosyltransferase 2-like" evidence="6">
    <location>
        <begin position="50"/>
        <end position="147"/>
    </location>
</feature>
<accession>A0A3L8PRD1</accession>
<keyword evidence="3" id="KW-0328">Glycosyltransferase</keyword>
<evidence type="ECO:0000256" key="2">
    <source>
        <dbReference type="ARBA" id="ARBA00006739"/>
    </source>
</evidence>
<dbReference type="Gene3D" id="3.90.550.10">
    <property type="entry name" value="Spore Coat Polysaccharide Biosynthesis Protein SpsA, Chain A"/>
    <property type="match status" value="1"/>
</dbReference>
<dbReference type="Proteomes" id="UP000282515">
    <property type="component" value="Unassembled WGS sequence"/>
</dbReference>